<evidence type="ECO:0000313" key="3">
    <source>
        <dbReference type="EMBL" id="SUZ60143.1"/>
    </source>
</evidence>
<dbReference type="PANTHER" id="PTHR30545:SF2">
    <property type="entry name" value="SUGAR FERMENTATION STIMULATION PROTEIN A"/>
    <property type="match status" value="1"/>
</dbReference>
<feature type="domain" description="Sugar fermentation stimulation protein C-terminal" evidence="1">
    <location>
        <begin position="79"/>
        <end position="211"/>
    </location>
</feature>
<gene>
    <name evidence="3" type="ORF">METZ01_LOCUS12997</name>
</gene>
<dbReference type="InterPro" id="IPR005224">
    <property type="entry name" value="SfsA"/>
</dbReference>
<evidence type="ECO:0000259" key="1">
    <source>
        <dbReference type="Pfam" id="PF03749"/>
    </source>
</evidence>
<dbReference type="AlphaFoldDB" id="A0A381P3C5"/>
<organism evidence="3">
    <name type="scientific">marine metagenome</name>
    <dbReference type="NCBI Taxonomy" id="408172"/>
    <lineage>
        <taxon>unclassified sequences</taxon>
        <taxon>metagenomes</taxon>
        <taxon>ecological metagenomes</taxon>
    </lineage>
</organism>
<protein>
    <recommendedName>
        <fullName evidence="4">Sugar fermentation stimulation protein C-terminal domain-containing protein</fullName>
    </recommendedName>
</protein>
<dbReference type="InterPro" id="IPR041465">
    <property type="entry name" value="SfsA_N"/>
</dbReference>
<dbReference type="Pfam" id="PF03749">
    <property type="entry name" value="SfsA"/>
    <property type="match status" value="1"/>
</dbReference>
<dbReference type="Pfam" id="PF17746">
    <property type="entry name" value="SfsA_N"/>
    <property type="match status" value="1"/>
</dbReference>
<proteinExistence type="inferred from homology"/>
<dbReference type="PANTHER" id="PTHR30545">
    <property type="entry name" value="SUGAR FERMENTATION STIMULATION PROTEIN A"/>
    <property type="match status" value="1"/>
</dbReference>
<name>A0A381P3C5_9ZZZZ</name>
<dbReference type="NCBIfam" id="TIGR00230">
    <property type="entry name" value="sfsA"/>
    <property type="match status" value="1"/>
</dbReference>
<dbReference type="Gene3D" id="3.40.1350.60">
    <property type="match status" value="1"/>
</dbReference>
<dbReference type="Gene3D" id="2.40.50.580">
    <property type="match status" value="1"/>
</dbReference>
<dbReference type="CDD" id="cd22359">
    <property type="entry name" value="SfsA-like_bacterial"/>
    <property type="match status" value="1"/>
</dbReference>
<dbReference type="EMBL" id="UINC01000721">
    <property type="protein sequence ID" value="SUZ60143.1"/>
    <property type="molecule type" value="Genomic_DNA"/>
</dbReference>
<dbReference type="HAMAP" id="MF_00095">
    <property type="entry name" value="SfsA"/>
    <property type="match status" value="1"/>
</dbReference>
<feature type="domain" description="SfsA N-terminal OB" evidence="2">
    <location>
        <begin position="7"/>
        <end position="66"/>
    </location>
</feature>
<dbReference type="InterPro" id="IPR040452">
    <property type="entry name" value="SfsA_C"/>
</dbReference>
<dbReference type="GO" id="GO:0003677">
    <property type="term" value="F:DNA binding"/>
    <property type="evidence" value="ECO:0007669"/>
    <property type="project" value="InterPro"/>
</dbReference>
<reference evidence="3" key="1">
    <citation type="submission" date="2018-05" db="EMBL/GenBank/DDBJ databases">
        <authorList>
            <person name="Lanie J.A."/>
            <person name="Ng W.-L."/>
            <person name="Kazmierczak K.M."/>
            <person name="Andrzejewski T.M."/>
            <person name="Davidsen T.M."/>
            <person name="Wayne K.J."/>
            <person name="Tettelin H."/>
            <person name="Glass J.I."/>
            <person name="Rusch D."/>
            <person name="Podicherti R."/>
            <person name="Tsui H.-C.T."/>
            <person name="Winkler M.E."/>
        </authorList>
    </citation>
    <scope>NUCLEOTIDE SEQUENCE</scope>
</reference>
<accession>A0A381P3C5</accession>
<evidence type="ECO:0008006" key="4">
    <source>
        <dbReference type="Google" id="ProtNLM"/>
    </source>
</evidence>
<evidence type="ECO:0000259" key="2">
    <source>
        <dbReference type="Pfam" id="PF17746"/>
    </source>
</evidence>
<sequence length="223" mass="24518">MQSGLLIRRYKRFLADVEVEGQIKTMHCANTGSMLGCSDPGSRVWFSTSSNVKRKYAHSLEIVETATSHRAYVNTLQINRIVEEALVSRVIDIGADPLSDVTREVAIPGETGRFDFSVDEILIEVKSVTYEHGGVGYFPDAVSTRATRHVRALQRCREDGIRTILLFCASHSGVNKVMTADRIDPVYAAAVRDALEQGVEVVAFGCTVSPQEIAVTRSIPFAI</sequence>